<dbReference type="SUPFAM" id="SSF48592">
    <property type="entry name" value="GroEL equatorial domain-like"/>
    <property type="match status" value="1"/>
</dbReference>
<dbReference type="Gene3D" id="1.10.560.10">
    <property type="entry name" value="GroEL-like equatorial domain"/>
    <property type="match status" value="2"/>
</dbReference>
<dbReference type="PANTHER" id="PTHR46883:SF1">
    <property type="entry name" value="BARDET-BIEDL SYNDROME 12 PROTEIN"/>
    <property type="match status" value="1"/>
</dbReference>
<accession>A0A1V9ZJD7</accession>
<dbReference type="OrthoDB" id="79299at2759"/>
<dbReference type="STRING" id="1202772.A0A1V9ZJD7"/>
<dbReference type="GO" id="GO:0005524">
    <property type="term" value="F:ATP binding"/>
    <property type="evidence" value="ECO:0007669"/>
    <property type="project" value="InterPro"/>
</dbReference>
<gene>
    <name evidence="1" type="ORF">ACHHYP_09156</name>
</gene>
<dbReference type="Gene3D" id="3.50.7.10">
    <property type="entry name" value="GroEL"/>
    <property type="match status" value="2"/>
</dbReference>
<keyword evidence="2" id="KW-1185">Reference proteome</keyword>
<protein>
    <submittedName>
        <fullName evidence="1">Uncharacterized protein</fullName>
    </submittedName>
</protein>
<dbReference type="InterPro" id="IPR027413">
    <property type="entry name" value="GROEL-like_equatorial_sf"/>
</dbReference>
<sequence length="502" mass="52878">MGYRVDRASRLPALAALATTSTTLLGPHRSLKHIVGGDTSTLSSHIAVVLQNIANESPTMALLQKTVATHDSAHGTGCTLLVNLVRAFADAALELQARGVNVAEITKGFQGALVTVLATCDRMQIDVDEWIREVFSPVPATPLERISKVLVPDDWQDAMAIAVAIAKLVPPVRSALWQRPTAVHFHTQVGSTHTQLLDGLVVATSADHQAALRDILRGGVRCRAVVLVDAAVAFSEQLCTALETLGADTLVASHGIDAPLHDWCRSRGIICLATRQLHAVAAALQLPVYPSVLAVLYAKGVSRLPVPVTFTLALCEGVVTDPVDDEPELLVQLSRPALGHCSVLVRRSAVTLAHDAVKTVEICLARLHHAVASRTVLPGGGAVLAACAAAVRQQPGVVSAAFADALASVGALLLRNATAAEELAAHSRVGDVERAFAKGMTESSRFLETAFYGARLRPLPGAQLDAYCCTKEAFRAAVRLVTLTATLDCTVVNLPPVVQAAK</sequence>
<dbReference type="Proteomes" id="UP000243579">
    <property type="component" value="Unassembled WGS sequence"/>
</dbReference>
<dbReference type="Pfam" id="PF00118">
    <property type="entry name" value="Cpn60_TCP1"/>
    <property type="match status" value="1"/>
</dbReference>
<dbReference type="GO" id="GO:0051131">
    <property type="term" value="P:chaperone-mediated protein complex assembly"/>
    <property type="evidence" value="ECO:0007669"/>
    <property type="project" value="InterPro"/>
</dbReference>
<reference evidence="1 2" key="1">
    <citation type="journal article" date="2014" name="Genome Biol. Evol.">
        <title>The secreted proteins of Achlya hypogyna and Thraustotheca clavata identify the ancestral oomycete secretome and reveal gene acquisitions by horizontal gene transfer.</title>
        <authorList>
            <person name="Misner I."/>
            <person name="Blouin N."/>
            <person name="Leonard G."/>
            <person name="Richards T.A."/>
            <person name="Lane C.E."/>
        </authorList>
    </citation>
    <scope>NUCLEOTIDE SEQUENCE [LARGE SCALE GENOMIC DNA]</scope>
    <source>
        <strain evidence="1 2">ATCC 48635</strain>
    </source>
</reference>
<dbReference type="EMBL" id="JNBR01000090">
    <property type="protein sequence ID" value="OQR98086.1"/>
    <property type="molecule type" value="Genomic_DNA"/>
</dbReference>
<dbReference type="InterPro" id="IPR027409">
    <property type="entry name" value="GroEL-like_apical_dom_sf"/>
</dbReference>
<evidence type="ECO:0000313" key="2">
    <source>
        <dbReference type="Proteomes" id="UP000243579"/>
    </source>
</evidence>
<organism evidence="1 2">
    <name type="scientific">Achlya hypogyna</name>
    <name type="common">Oomycete</name>
    <name type="synonym">Protoachlya hypogyna</name>
    <dbReference type="NCBI Taxonomy" id="1202772"/>
    <lineage>
        <taxon>Eukaryota</taxon>
        <taxon>Sar</taxon>
        <taxon>Stramenopiles</taxon>
        <taxon>Oomycota</taxon>
        <taxon>Saprolegniomycetes</taxon>
        <taxon>Saprolegniales</taxon>
        <taxon>Achlyaceae</taxon>
        <taxon>Achlya</taxon>
    </lineage>
</organism>
<dbReference type="Gene3D" id="3.30.260.10">
    <property type="entry name" value="TCP-1-like chaperonin intermediate domain"/>
    <property type="match status" value="2"/>
</dbReference>
<dbReference type="InterPro" id="IPR042984">
    <property type="entry name" value="BBS12"/>
</dbReference>
<comment type="caution">
    <text evidence="1">The sequence shown here is derived from an EMBL/GenBank/DDBJ whole genome shotgun (WGS) entry which is preliminary data.</text>
</comment>
<dbReference type="GO" id="GO:0045494">
    <property type="term" value="P:photoreceptor cell maintenance"/>
    <property type="evidence" value="ECO:0007669"/>
    <property type="project" value="TreeGrafter"/>
</dbReference>
<name>A0A1V9ZJD7_ACHHY</name>
<dbReference type="InterPro" id="IPR002423">
    <property type="entry name" value="Cpn60/GroEL/TCP-1"/>
</dbReference>
<proteinExistence type="predicted"/>
<dbReference type="InterPro" id="IPR027410">
    <property type="entry name" value="TCP-1-like_intermed_sf"/>
</dbReference>
<dbReference type="AlphaFoldDB" id="A0A1V9ZJD7"/>
<evidence type="ECO:0000313" key="1">
    <source>
        <dbReference type="EMBL" id="OQR98086.1"/>
    </source>
</evidence>
<dbReference type="PANTHER" id="PTHR46883">
    <property type="entry name" value="BARDET-BIEDL SYNDROME 12 PROTEIN"/>
    <property type="match status" value="1"/>
</dbReference>